<dbReference type="InterPro" id="IPR011381">
    <property type="entry name" value="H3-K9_MeTrfase_SUV39H1/2-like"/>
</dbReference>
<evidence type="ECO:0000259" key="16">
    <source>
        <dbReference type="PROSITE" id="PS50867"/>
    </source>
</evidence>
<dbReference type="SUPFAM" id="SSF54160">
    <property type="entry name" value="Chromo domain-like"/>
    <property type="match status" value="1"/>
</dbReference>
<comment type="similarity">
    <text evidence="12">Belongs to the class V-like SAM-binding methyltransferase superfamily. Histone-lysine methyltransferase family. Suvar3-9 subfamily.</text>
</comment>
<feature type="binding site" evidence="13">
    <location>
        <position position="368"/>
    </location>
    <ligand>
        <name>Zn(2+)</name>
        <dbReference type="ChEBI" id="CHEBI:29105"/>
        <label>2</label>
    </ligand>
</feature>
<dbReference type="Gene3D" id="2.170.270.10">
    <property type="entry name" value="SET domain"/>
    <property type="match status" value="1"/>
</dbReference>
<dbReference type="InterPro" id="IPR046341">
    <property type="entry name" value="SET_dom_sf"/>
</dbReference>
<dbReference type="GO" id="GO:0032259">
    <property type="term" value="P:methylation"/>
    <property type="evidence" value="ECO:0007669"/>
    <property type="project" value="UniProtKB-KW"/>
</dbReference>
<evidence type="ECO:0000313" key="18">
    <source>
        <dbReference type="EMBL" id="KAG8195645.1"/>
    </source>
</evidence>
<evidence type="ECO:0000256" key="9">
    <source>
        <dbReference type="ARBA" id="ARBA00022853"/>
    </source>
</evidence>
<evidence type="ECO:0000259" key="17">
    <source>
        <dbReference type="PROSITE" id="PS50868"/>
    </source>
</evidence>
<evidence type="ECO:0000256" key="12">
    <source>
        <dbReference type="PIRNR" id="PIRNR009343"/>
    </source>
</evidence>
<dbReference type="CDD" id="cd10542">
    <property type="entry name" value="SET_SUV39H"/>
    <property type="match status" value="1"/>
</dbReference>
<dbReference type="PROSITE" id="PS00598">
    <property type="entry name" value="CHROMO_1"/>
    <property type="match status" value="1"/>
</dbReference>
<feature type="binding site" evidence="13">
    <location>
        <position position="540"/>
    </location>
    <ligand>
        <name>Zn(2+)</name>
        <dbReference type="ChEBI" id="CHEBI:29105"/>
        <label>4</label>
    </ligand>
</feature>
<reference evidence="18 19" key="1">
    <citation type="journal article" date="2022" name="Nat. Ecol. Evol.">
        <title>A masculinizing supergene underlies an exaggerated male reproductive morph in a spider.</title>
        <authorList>
            <person name="Hendrickx F."/>
            <person name="De Corte Z."/>
            <person name="Sonet G."/>
            <person name="Van Belleghem S.M."/>
            <person name="Kostlbacher S."/>
            <person name="Vangestel C."/>
        </authorList>
    </citation>
    <scope>NUCLEOTIDE SEQUENCE [LARGE SCALE GENOMIC DNA]</scope>
    <source>
        <strain evidence="18">W744_W776</strain>
    </source>
</reference>
<dbReference type="Pfam" id="PF00856">
    <property type="entry name" value="SET"/>
    <property type="match status" value="1"/>
</dbReference>
<dbReference type="InterPro" id="IPR000953">
    <property type="entry name" value="Chromo/chromo_shadow_dom"/>
</dbReference>
<dbReference type="PROSITE" id="PS50280">
    <property type="entry name" value="SET"/>
    <property type="match status" value="1"/>
</dbReference>
<comment type="catalytic activity">
    <reaction evidence="12">
        <text>L-lysyl(9)-[histone H3] + 3 S-adenosyl-L-methionine = N(6),N(6),N(6)-trimethyl-L-lysyl(9)-[histone H3] + 3 S-adenosyl-L-homocysteine + 3 H(+)</text>
        <dbReference type="Rhea" id="RHEA:60276"/>
        <dbReference type="Rhea" id="RHEA-COMP:15538"/>
        <dbReference type="Rhea" id="RHEA-COMP:15546"/>
        <dbReference type="ChEBI" id="CHEBI:15378"/>
        <dbReference type="ChEBI" id="CHEBI:29969"/>
        <dbReference type="ChEBI" id="CHEBI:57856"/>
        <dbReference type="ChEBI" id="CHEBI:59789"/>
        <dbReference type="ChEBI" id="CHEBI:61961"/>
        <dbReference type="EC" id="2.1.1.355"/>
    </reaction>
</comment>
<dbReference type="Pfam" id="PF00385">
    <property type="entry name" value="Chromo"/>
    <property type="match status" value="1"/>
</dbReference>
<dbReference type="Proteomes" id="UP000827092">
    <property type="component" value="Unassembled WGS sequence"/>
</dbReference>
<dbReference type="AlphaFoldDB" id="A0AAV6VFS0"/>
<name>A0AAV6VFS0_9ARAC</name>
<dbReference type="InterPro" id="IPR050973">
    <property type="entry name" value="H3K9_Histone-Lys_N-MTase"/>
</dbReference>
<evidence type="ECO:0000256" key="11">
    <source>
        <dbReference type="ARBA" id="ARBA00023328"/>
    </source>
</evidence>
<evidence type="ECO:0000256" key="2">
    <source>
        <dbReference type="ARBA" id="ARBA00004584"/>
    </source>
</evidence>
<feature type="binding site" evidence="13">
    <location>
        <position position="374"/>
    </location>
    <ligand>
        <name>Zn(2+)</name>
        <dbReference type="ChEBI" id="CHEBI:29105"/>
        <label>3</label>
    </ligand>
</feature>
<dbReference type="InterPro" id="IPR003616">
    <property type="entry name" value="Post-SET_dom"/>
</dbReference>
<evidence type="ECO:0000256" key="4">
    <source>
        <dbReference type="ARBA" id="ARBA00022603"/>
    </source>
</evidence>
<evidence type="ECO:0000256" key="7">
    <source>
        <dbReference type="ARBA" id="ARBA00022723"/>
    </source>
</evidence>
<dbReference type="GO" id="GO:0140949">
    <property type="term" value="F:histone H3K9 trimethyltransferase activity"/>
    <property type="evidence" value="ECO:0007669"/>
    <property type="project" value="UniProtKB-EC"/>
</dbReference>
<evidence type="ECO:0000256" key="5">
    <source>
        <dbReference type="ARBA" id="ARBA00022679"/>
    </source>
</evidence>
<dbReference type="EC" id="2.1.1.355" evidence="12"/>
<dbReference type="InterPro" id="IPR007728">
    <property type="entry name" value="Pre-SET_dom"/>
</dbReference>
<dbReference type="InterPro" id="IPR016197">
    <property type="entry name" value="Chromo-like_dom_sf"/>
</dbReference>
<feature type="domain" description="SET" evidence="15">
    <location>
        <begin position="389"/>
        <end position="514"/>
    </location>
</feature>
<feature type="binding site" evidence="13">
    <location>
        <position position="535"/>
    </location>
    <ligand>
        <name>Zn(2+)</name>
        <dbReference type="ChEBI" id="CHEBI:29105"/>
        <label>4</label>
    </ligand>
</feature>
<comment type="subcellular location">
    <subcellularLocation>
        <location evidence="2">Chromosome</location>
        <location evidence="2">Centromere</location>
    </subcellularLocation>
    <subcellularLocation>
        <location evidence="1 12">Nucleus</location>
    </subcellularLocation>
</comment>
<dbReference type="Pfam" id="PF05033">
    <property type="entry name" value="Pre-SET"/>
    <property type="match status" value="1"/>
</dbReference>
<dbReference type="SMART" id="SM00317">
    <property type="entry name" value="SET"/>
    <property type="match status" value="1"/>
</dbReference>
<feature type="binding site" evidence="13">
    <location>
        <position position="378"/>
    </location>
    <ligand>
        <name>Zn(2+)</name>
        <dbReference type="ChEBI" id="CHEBI:29105"/>
        <label>3</label>
    </ligand>
</feature>
<dbReference type="InterPro" id="IPR001214">
    <property type="entry name" value="SET_dom"/>
</dbReference>
<dbReference type="CDD" id="cd00024">
    <property type="entry name" value="CD_CSD"/>
    <property type="match status" value="1"/>
</dbReference>
<evidence type="ECO:0000256" key="3">
    <source>
        <dbReference type="ARBA" id="ARBA00022454"/>
    </source>
</evidence>
<keyword evidence="19" id="KW-1185">Reference proteome</keyword>
<keyword evidence="7 12" id="KW-0479">Metal-binding</keyword>
<dbReference type="PROSITE" id="PS50868">
    <property type="entry name" value="POST_SET"/>
    <property type="match status" value="1"/>
</dbReference>
<feature type="binding site" evidence="13">
    <location>
        <position position="329"/>
    </location>
    <ligand>
        <name>Zn(2+)</name>
        <dbReference type="ChEBI" id="CHEBI:29105"/>
        <label>1</label>
    </ligand>
</feature>
<keyword evidence="9 12" id="KW-0156">Chromatin regulator</keyword>
<feature type="domain" description="Chromo" evidence="14">
    <location>
        <begin position="137"/>
        <end position="196"/>
    </location>
</feature>
<keyword evidence="10 12" id="KW-0539">Nucleus</keyword>
<feature type="binding site" evidence="13">
    <location>
        <position position="533"/>
    </location>
    <ligand>
        <name>Zn(2+)</name>
        <dbReference type="ChEBI" id="CHEBI:29105"/>
        <label>4</label>
    </ligand>
</feature>
<keyword evidence="4 12" id="KW-0489">Methyltransferase</keyword>
<keyword evidence="8 12" id="KW-0862">Zinc</keyword>
<evidence type="ECO:0000256" key="6">
    <source>
        <dbReference type="ARBA" id="ARBA00022691"/>
    </source>
</evidence>
<dbReference type="GO" id="GO:0008270">
    <property type="term" value="F:zinc ion binding"/>
    <property type="evidence" value="ECO:0007669"/>
    <property type="project" value="UniProtKB-UniRule"/>
</dbReference>
<dbReference type="SUPFAM" id="SSF82199">
    <property type="entry name" value="SET domain"/>
    <property type="match status" value="1"/>
</dbReference>
<feature type="binding site" evidence="13">
    <location>
        <position position="327"/>
    </location>
    <ligand>
        <name>Zn(2+)</name>
        <dbReference type="ChEBI" id="CHEBI:29105"/>
        <label>1</label>
    </ligand>
</feature>
<feature type="binding site" evidence="13">
    <location>
        <position position="340"/>
    </location>
    <ligand>
        <name>Zn(2+)</name>
        <dbReference type="ChEBI" id="CHEBI:29105"/>
        <label>1</label>
    </ligand>
</feature>
<dbReference type="PANTHER" id="PTHR46223">
    <property type="entry name" value="HISTONE-LYSINE N-METHYLTRANSFERASE SUV39H"/>
    <property type="match status" value="1"/>
</dbReference>
<evidence type="ECO:0000313" key="19">
    <source>
        <dbReference type="Proteomes" id="UP000827092"/>
    </source>
</evidence>
<keyword evidence="6 12" id="KW-0949">S-adenosyl-L-methionine</keyword>
<dbReference type="PANTHER" id="PTHR46223:SF4">
    <property type="entry name" value="HISTONE-LYSINE N-METHYLTRANSFERASE-RELATED"/>
    <property type="match status" value="1"/>
</dbReference>
<evidence type="ECO:0000256" key="1">
    <source>
        <dbReference type="ARBA" id="ARBA00004123"/>
    </source>
</evidence>
<protein>
    <recommendedName>
        <fullName evidence="12">Histone-lysine N-methyltransferase</fullName>
        <ecNumber evidence="12">2.1.1.355</ecNumber>
    </recommendedName>
</protein>
<feature type="domain" description="Pre-SET" evidence="16">
    <location>
        <begin position="325"/>
        <end position="386"/>
    </location>
</feature>
<dbReference type="GO" id="GO:0000775">
    <property type="term" value="C:chromosome, centromeric region"/>
    <property type="evidence" value="ECO:0007669"/>
    <property type="project" value="UniProtKB-SubCell"/>
</dbReference>
<dbReference type="SMART" id="SM00468">
    <property type="entry name" value="PreSET"/>
    <property type="match status" value="1"/>
</dbReference>
<proteinExistence type="inferred from homology"/>
<feature type="binding site" evidence="13">
    <location>
        <position position="368"/>
    </location>
    <ligand>
        <name>Zn(2+)</name>
        <dbReference type="ChEBI" id="CHEBI:29105"/>
        <label>3</label>
    </ligand>
</feature>
<dbReference type="PROSITE" id="PS50013">
    <property type="entry name" value="CHROMO_2"/>
    <property type="match status" value="1"/>
</dbReference>
<dbReference type="PROSITE" id="PS50867">
    <property type="entry name" value="PRE_SET"/>
    <property type="match status" value="1"/>
</dbReference>
<gene>
    <name evidence="18" type="ORF">JTE90_004980</name>
</gene>
<organism evidence="18 19">
    <name type="scientific">Oedothorax gibbosus</name>
    <dbReference type="NCBI Taxonomy" id="931172"/>
    <lineage>
        <taxon>Eukaryota</taxon>
        <taxon>Metazoa</taxon>
        <taxon>Ecdysozoa</taxon>
        <taxon>Arthropoda</taxon>
        <taxon>Chelicerata</taxon>
        <taxon>Arachnida</taxon>
        <taxon>Araneae</taxon>
        <taxon>Araneomorphae</taxon>
        <taxon>Entelegynae</taxon>
        <taxon>Araneoidea</taxon>
        <taxon>Linyphiidae</taxon>
        <taxon>Erigoninae</taxon>
        <taxon>Oedothorax</taxon>
    </lineage>
</organism>
<dbReference type="SMART" id="SM00298">
    <property type="entry name" value="CHROMO"/>
    <property type="match status" value="1"/>
</dbReference>
<dbReference type="GO" id="GO:0005634">
    <property type="term" value="C:nucleus"/>
    <property type="evidence" value="ECO:0007669"/>
    <property type="project" value="UniProtKB-SubCell"/>
</dbReference>
<keyword evidence="11" id="KW-0137">Centromere</keyword>
<feature type="domain" description="Post-SET" evidence="17">
    <location>
        <begin position="529"/>
        <end position="545"/>
    </location>
</feature>
<evidence type="ECO:0000259" key="14">
    <source>
        <dbReference type="PROSITE" id="PS50013"/>
    </source>
</evidence>
<dbReference type="PIRSF" id="PIRSF009343">
    <property type="entry name" value="SUV39_SET"/>
    <property type="match status" value="1"/>
</dbReference>
<feature type="binding site" evidence="13">
    <location>
        <position position="372"/>
    </location>
    <ligand>
        <name>Zn(2+)</name>
        <dbReference type="ChEBI" id="CHEBI:29105"/>
        <label>2</label>
    </ligand>
</feature>
<evidence type="ECO:0000259" key="15">
    <source>
        <dbReference type="PROSITE" id="PS50280"/>
    </source>
</evidence>
<keyword evidence="3" id="KW-0158">Chromosome</keyword>
<evidence type="ECO:0000256" key="8">
    <source>
        <dbReference type="ARBA" id="ARBA00022833"/>
    </source>
</evidence>
<dbReference type="EMBL" id="JAFNEN010000082">
    <property type="protein sequence ID" value="KAG8195645.1"/>
    <property type="molecule type" value="Genomic_DNA"/>
</dbReference>
<sequence length="545" mass="63162">MDEDLNSEVEYSEAMSGLHESGLERNNISAYDIYPGLYESESPIESHCSRDELKNCCNEVGTKCNCKNDSSDSYYTCSSSEESNTYTLLSVKCLTPYENLKAKCRRLGLNFFDGYSQSKRRKFEVDETPGTQEIEEYEAELILDHMVEEGQKFYLIKWKNYVMDANTWEPVHNLTRCNKMIDYYETLQNPSKPFSKNMLDYFVKELVSHQPYDYLSLVKVVSIATQTSVNSLKNMNLTETQLRLKAKDILQMPLYKLQNENMFELMRFAEKRKAVLINLNEWQIQINSPYIKVENNEDLEMAPTDFKFITDYTAQGIKISEQPVVFCECEKGCLKEEHKCCPGEWEAQPAYDKCRRLMLLPGHPIYECNNLCKCDQNCVNRVVQHGQKIKVAIFRTSNGCGWGLKTLETIQKDKFVVEYLGEVLTSEGAEARGEDYDTIGRSYLFDLDYGDEDCKYTVDAGRLGNASHFINHSCEPNLQVFPVWINNQDPNMPRLAFFSKRRIQRGEELTIDYKMVKGRDGSLTNTNTRRVLCKCKSRNCRKYLC</sequence>
<dbReference type="InterPro" id="IPR023780">
    <property type="entry name" value="Chromo_domain"/>
</dbReference>
<keyword evidence="5 12" id="KW-0808">Transferase</keyword>
<dbReference type="InterPro" id="IPR023779">
    <property type="entry name" value="Chromodomain_CS"/>
</dbReference>
<accession>A0AAV6VFS0</accession>
<evidence type="ECO:0000256" key="13">
    <source>
        <dbReference type="PIRSR" id="PIRSR009343-2"/>
    </source>
</evidence>
<comment type="caution">
    <text evidence="18">The sequence shown here is derived from an EMBL/GenBank/DDBJ whole genome shotgun (WGS) entry which is preliminary data.</text>
</comment>
<dbReference type="Gene3D" id="2.40.50.40">
    <property type="match status" value="1"/>
</dbReference>
<feature type="binding site" evidence="13">
    <location>
        <position position="474"/>
    </location>
    <ligand>
        <name>Zn(2+)</name>
        <dbReference type="ChEBI" id="CHEBI:29105"/>
        <label>4</label>
    </ligand>
</feature>
<evidence type="ECO:0000256" key="10">
    <source>
        <dbReference type="ARBA" id="ARBA00023242"/>
    </source>
</evidence>
<feature type="binding site" evidence="13">
    <location>
        <position position="327"/>
    </location>
    <ligand>
        <name>Zn(2+)</name>
        <dbReference type="ChEBI" id="CHEBI:29105"/>
        <label>2</label>
    </ligand>
</feature>
<feature type="binding site" evidence="13">
    <location>
        <position position="341"/>
    </location>
    <ligand>
        <name>Zn(2+)</name>
        <dbReference type="ChEBI" id="CHEBI:29105"/>
        <label>2</label>
    </ligand>
</feature>